<evidence type="ECO:0000256" key="3">
    <source>
        <dbReference type="SAM" id="MobiDB-lite"/>
    </source>
</evidence>
<reference evidence="6" key="1">
    <citation type="submission" date="2020-10" db="EMBL/GenBank/DDBJ databases">
        <authorList>
            <person name="Muller C M."/>
        </authorList>
    </citation>
    <scope>NUCLEOTIDE SEQUENCE</scope>
    <source>
        <strain evidence="6">THUN-12</strain>
    </source>
</reference>
<dbReference type="FunFam" id="2.40.50.100:FF:000010">
    <property type="entry name" value="Acetyltransferase component of pyruvate dehydrogenase complex"/>
    <property type="match status" value="1"/>
</dbReference>
<keyword evidence="1" id="KW-0450">Lipoyl</keyword>
<dbReference type="GO" id="GO:0045254">
    <property type="term" value="C:pyruvate dehydrogenase complex"/>
    <property type="evidence" value="ECO:0007669"/>
    <property type="project" value="InterPro"/>
</dbReference>
<evidence type="ECO:0000313" key="6">
    <source>
        <dbReference type="EMBL" id="CAD6500778.1"/>
    </source>
</evidence>
<dbReference type="CDD" id="cd06849">
    <property type="entry name" value="lipoyl_domain"/>
    <property type="match status" value="1"/>
</dbReference>
<feature type="domain" description="Peripheral subunit-binding (PSBD)" evidence="5">
    <location>
        <begin position="170"/>
        <end position="210"/>
    </location>
</feature>
<dbReference type="PROSITE" id="PS51826">
    <property type="entry name" value="PSBD"/>
    <property type="match status" value="1"/>
</dbReference>
<dbReference type="GO" id="GO:0006086">
    <property type="term" value="P:pyruvate decarboxylation to acetyl-CoA"/>
    <property type="evidence" value="ECO:0007669"/>
    <property type="project" value="InterPro"/>
</dbReference>
<dbReference type="GO" id="GO:0004742">
    <property type="term" value="F:dihydrolipoyllysine-residue acetyltransferase activity"/>
    <property type="evidence" value="ECO:0007669"/>
    <property type="project" value="TreeGrafter"/>
</dbReference>
<evidence type="ECO:0000256" key="1">
    <source>
        <dbReference type="ARBA" id="ARBA00022823"/>
    </source>
</evidence>
<dbReference type="Proteomes" id="UP000683417">
    <property type="component" value="Unassembled WGS sequence"/>
</dbReference>
<dbReference type="InterPro" id="IPR045257">
    <property type="entry name" value="E2/Pdx1"/>
</dbReference>
<feature type="domain" description="Lipoyl-binding" evidence="4">
    <location>
        <begin position="37"/>
        <end position="116"/>
    </location>
</feature>
<dbReference type="AlphaFoldDB" id="A0A9W4CXY0"/>
<accession>A0A9W4CXY0</accession>
<comment type="caution">
    <text evidence="6">The sequence shown here is derived from an EMBL/GenBank/DDBJ whole genome shotgun (WGS) entry which is preliminary data.</text>
</comment>
<feature type="compositionally biased region" description="Basic and acidic residues" evidence="3">
    <location>
        <begin position="139"/>
        <end position="156"/>
    </location>
</feature>
<proteinExistence type="predicted"/>
<dbReference type="PROSITE" id="PS00189">
    <property type="entry name" value="LIPOYL"/>
    <property type="match status" value="1"/>
</dbReference>
<evidence type="ECO:0000256" key="2">
    <source>
        <dbReference type="ARBA" id="ARBA00022946"/>
    </source>
</evidence>
<name>A0A9W4CXY0_BLUGR</name>
<dbReference type="PANTHER" id="PTHR23151">
    <property type="entry name" value="DIHYDROLIPOAMIDE ACETYL/SUCCINYL-TRANSFERASE-RELATED"/>
    <property type="match status" value="1"/>
</dbReference>
<dbReference type="EMBL" id="CAJHIT010000004">
    <property type="protein sequence ID" value="CAD6500778.1"/>
    <property type="molecule type" value="Genomic_DNA"/>
</dbReference>
<dbReference type="PROSITE" id="PS50968">
    <property type="entry name" value="BIOTINYL_LIPOYL"/>
    <property type="match status" value="1"/>
</dbReference>
<dbReference type="PANTHER" id="PTHR23151:SF82">
    <property type="entry name" value="PYRUVATE DEHYDROGENASE COMPLEX PROTEIN X COMPONENT, MITOCHONDRIAL"/>
    <property type="match status" value="1"/>
</dbReference>
<feature type="region of interest" description="Disordered" evidence="3">
    <location>
        <begin position="126"/>
        <end position="156"/>
    </location>
</feature>
<gene>
    <name evidence="6" type="ORF">BGTH12_LOCUS2136</name>
</gene>
<dbReference type="InterPro" id="IPR003016">
    <property type="entry name" value="2-oxoA_DH_lipoyl-BS"/>
</dbReference>
<sequence>MVSIITACRQCSRLSVRKVRQDANMRGFRTSAIGLVAQNFTMPALSPTMTEGNIARWNVKEGDSFSAGDVLLEIETDKASMDVEAQDDGVVAKIFQGDGSKGIKVGTRIGVFAEVGDDLNNLEISSEKKSSESIPVKNASKDELQAPPREEPSNNHLDHVSEIAKKQTYSLLPSVEYLIRLHNLNHATIDKMTPTGPNNRLLKGDVLAYLGKVSESYPSELSRMLHSLSHLDLSNIKVASSISMPEVVSKQTAPATDASNSVNIPTFVKVELSISLDSMHRVQERVKNTLGISLPESTLISRAAKVANQNFPRTKSRKATSTEIFDEILGIETSSKSGRMRAYFSPQTRLKQHSLPKTSISNTKELDIIDFLSGKKSTGILPPQMSENFHAEEKSLIFSLEVQKADEEAAQIFLGRIKNILENEPASLLL</sequence>
<keyword evidence="2" id="KW-0809">Transit peptide</keyword>
<organism evidence="6 7">
    <name type="scientific">Blumeria graminis f. sp. triticale</name>
    <dbReference type="NCBI Taxonomy" id="1689686"/>
    <lineage>
        <taxon>Eukaryota</taxon>
        <taxon>Fungi</taxon>
        <taxon>Dikarya</taxon>
        <taxon>Ascomycota</taxon>
        <taxon>Pezizomycotina</taxon>
        <taxon>Leotiomycetes</taxon>
        <taxon>Erysiphales</taxon>
        <taxon>Erysiphaceae</taxon>
        <taxon>Blumeria</taxon>
    </lineage>
</organism>
<evidence type="ECO:0000259" key="5">
    <source>
        <dbReference type="PROSITE" id="PS51826"/>
    </source>
</evidence>
<evidence type="ECO:0000259" key="4">
    <source>
        <dbReference type="PROSITE" id="PS50968"/>
    </source>
</evidence>
<dbReference type="Pfam" id="PF00364">
    <property type="entry name" value="Biotin_lipoyl"/>
    <property type="match status" value="1"/>
</dbReference>
<evidence type="ECO:0000313" key="7">
    <source>
        <dbReference type="Proteomes" id="UP000683417"/>
    </source>
</evidence>
<protein>
    <submittedName>
        <fullName evidence="6">BgTH12-06484</fullName>
    </submittedName>
</protein>
<dbReference type="InterPro" id="IPR000089">
    <property type="entry name" value="Biotin_lipoyl"/>
</dbReference>
<dbReference type="InterPro" id="IPR004167">
    <property type="entry name" value="PSBD"/>
</dbReference>